<comment type="caution">
    <text evidence="2">The sequence shown here is derived from an EMBL/GenBank/DDBJ whole genome shotgun (WGS) entry which is preliminary data.</text>
</comment>
<organism evidence="2 3">
    <name type="scientific">Hylemonella gracilis str. Niagara R</name>
    <dbReference type="NCBI Taxonomy" id="1458275"/>
    <lineage>
        <taxon>Bacteria</taxon>
        <taxon>Pseudomonadati</taxon>
        <taxon>Pseudomonadota</taxon>
        <taxon>Betaproteobacteria</taxon>
        <taxon>Burkholderiales</taxon>
        <taxon>Comamonadaceae</taxon>
        <taxon>Hylemonella</taxon>
    </lineage>
</organism>
<dbReference type="EMBL" id="JEMG01000001">
    <property type="protein sequence ID" value="EYC52831.1"/>
    <property type="molecule type" value="Genomic_DNA"/>
</dbReference>
<proteinExistence type="predicted"/>
<name>A0A016XLV4_9BURK</name>
<accession>A0A016XLV4</accession>
<sequence length="311" mass="34947">MHRMDAMVRNRAEGELLALLKEVSVVLGLPIQVETRAYGEGGLEEYLNLIFQNTEQIAAVMALLSPLLGAPFYIEKIKQSKQQTALNELNLQKIKLEIKEKEDAAAGRSTEKEKGVENKSKVLELEFPPTADEIAQALLTRKRVARRRSNYYEALLVDARIEAVGFSPSHGKKVMELRVPRGNFSSYVIAKSDLEPLIHERISLEIVSPVLRSGAIKWRGIFDKKVVSFELRDQAFRSEVASQKVQFQNGTTLICDFEIHQREDDIGDVEVAGYVVTKVHEVRTPQTVQQRPEEQLPLQLPDSPASGEESA</sequence>
<protein>
    <submittedName>
        <fullName evidence="2">Uncharacterized protein</fullName>
    </submittedName>
</protein>
<feature type="region of interest" description="Disordered" evidence="1">
    <location>
        <begin position="285"/>
        <end position="311"/>
    </location>
</feature>
<dbReference type="eggNOG" id="ENOG50318BB">
    <property type="taxonomic scope" value="Bacteria"/>
</dbReference>
<dbReference type="STRING" id="1458275.AZ34_07465"/>
<gene>
    <name evidence="2" type="ORF">AZ34_07465</name>
</gene>
<dbReference type="AlphaFoldDB" id="A0A016XLV4"/>
<dbReference type="Proteomes" id="UP000023268">
    <property type="component" value="Unassembled WGS sequence"/>
</dbReference>
<evidence type="ECO:0000313" key="3">
    <source>
        <dbReference type="Proteomes" id="UP000023268"/>
    </source>
</evidence>
<reference evidence="2 3" key="1">
    <citation type="submission" date="2014-02" db="EMBL/GenBank/DDBJ databases">
        <title>Draft Genome of Hylemonella gracilis isolated from the Niagara River.</title>
        <authorList>
            <person name="Pawlowski D.R."/>
            <person name="Koudelka G.B."/>
        </authorList>
    </citation>
    <scope>NUCLEOTIDE SEQUENCE [LARGE SCALE GENOMIC DNA]</scope>
    <source>
        <strain evidence="2 3">Niagara R</strain>
    </source>
</reference>
<evidence type="ECO:0000313" key="2">
    <source>
        <dbReference type="EMBL" id="EYC52831.1"/>
    </source>
</evidence>
<evidence type="ECO:0000256" key="1">
    <source>
        <dbReference type="SAM" id="MobiDB-lite"/>
    </source>
</evidence>